<name>A0ABD2AI26_VESSQ</name>
<evidence type="ECO:0000313" key="2">
    <source>
        <dbReference type="Proteomes" id="UP001607302"/>
    </source>
</evidence>
<keyword evidence="2" id="KW-1185">Reference proteome</keyword>
<proteinExistence type="predicted"/>
<gene>
    <name evidence="1" type="ORF">V1478_010317</name>
</gene>
<organism evidence="1 2">
    <name type="scientific">Vespula squamosa</name>
    <name type="common">Southern yellow jacket</name>
    <name type="synonym">Wasp</name>
    <dbReference type="NCBI Taxonomy" id="30214"/>
    <lineage>
        <taxon>Eukaryota</taxon>
        <taxon>Metazoa</taxon>
        <taxon>Ecdysozoa</taxon>
        <taxon>Arthropoda</taxon>
        <taxon>Hexapoda</taxon>
        <taxon>Insecta</taxon>
        <taxon>Pterygota</taxon>
        <taxon>Neoptera</taxon>
        <taxon>Endopterygota</taxon>
        <taxon>Hymenoptera</taxon>
        <taxon>Apocrita</taxon>
        <taxon>Aculeata</taxon>
        <taxon>Vespoidea</taxon>
        <taxon>Vespidae</taxon>
        <taxon>Vespinae</taxon>
        <taxon>Vespula</taxon>
    </lineage>
</organism>
<dbReference type="AlphaFoldDB" id="A0ABD2AI26"/>
<comment type="caution">
    <text evidence="1">The sequence shown here is derived from an EMBL/GenBank/DDBJ whole genome shotgun (WGS) entry which is preliminary data.</text>
</comment>
<reference evidence="1 2" key="1">
    <citation type="journal article" date="2024" name="Ann. Entomol. Soc. Am.">
        <title>Genomic analyses of the southern and eastern yellowjacket wasps (Hymenoptera: Vespidae) reveal evolutionary signatures of social life.</title>
        <authorList>
            <person name="Catto M.A."/>
            <person name="Caine P.B."/>
            <person name="Orr S.E."/>
            <person name="Hunt B.G."/>
            <person name="Goodisman M.A.D."/>
        </authorList>
    </citation>
    <scope>NUCLEOTIDE SEQUENCE [LARGE SCALE GENOMIC DNA]</scope>
    <source>
        <strain evidence="1">233</strain>
        <tissue evidence="1">Head and thorax</tissue>
    </source>
</reference>
<accession>A0ABD2AI26</accession>
<dbReference type="EMBL" id="JAUDFV010000147">
    <property type="protein sequence ID" value="KAL2720051.1"/>
    <property type="molecule type" value="Genomic_DNA"/>
</dbReference>
<protein>
    <submittedName>
        <fullName evidence="1">Uncharacterized protein</fullName>
    </submittedName>
</protein>
<sequence>MEVCLGQTDMLGQFLDEQIFVKLDRVCCVVDDFLDDFLYMRRRCNGVILSFPKALLFLREFITIGEIVIMTGIEDLLYSQVSFFQMEISEVLNPYRHYERCLPRDWLYQHCYKKFPSKIFKGGEGAFIYYRAYRSSRETAPED</sequence>
<dbReference type="Proteomes" id="UP001607302">
    <property type="component" value="Unassembled WGS sequence"/>
</dbReference>
<evidence type="ECO:0000313" key="1">
    <source>
        <dbReference type="EMBL" id="KAL2720051.1"/>
    </source>
</evidence>